<reference evidence="9" key="1">
    <citation type="journal article" date="2012" name="Nat. Genet.">
        <title>Lifestyle transitions in plant pathogenic Colletotrichum fungi deciphered by genome and transcriptome analyses.</title>
        <authorList>
            <person name="O'Connell R.J."/>
            <person name="Thon M.R."/>
            <person name="Hacquard S."/>
            <person name="Amyotte S.G."/>
            <person name="Kleemann J."/>
            <person name="Torres M.F."/>
            <person name="Damm U."/>
            <person name="Buiate E.A."/>
            <person name="Epstein L."/>
            <person name="Alkan N."/>
            <person name="Altmueller J."/>
            <person name="Alvarado-Balderrama L."/>
            <person name="Bauser C.A."/>
            <person name="Becker C."/>
            <person name="Birren B.W."/>
            <person name="Chen Z."/>
            <person name="Choi J."/>
            <person name="Crouch J.A."/>
            <person name="Duvick J.P."/>
            <person name="Farman M.A."/>
            <person name="Gan P."/>
            <person name="Heiman D."/>
            <person name="Henrissat B."/>
            <person name="Howard R.J."/>
            <person name="Kabbage M."/>
            <person name="Koch C."/>
            <person name="Kracher B."/>
            <person name="Kubo Y."/>
            <person name="Law A.D."/>
            <person name="Lebrun M.-H."/>
            <person name="Lee Y.-H."/>
            <person name="Miyara I."/>
            <person name="Moore N."/>
            <person name="Neumann U."/>
            <person name="Nordstroem K."/>
            <person name="Panaccione D.G."/>
            <person name="Panstruga R."/>
            <person name="Place M."/>
            <person name="Proctor R.H."/>
            <person name="Prusky D."/>
            <person name="Rech G."/>
            <person name="Reinhardt R."/>
            <person name="Rollins J.A."/>
            <person name="Rounsley S."/>
            <person name="Schardl C.L."/>
            <person name="Schwartz D.C."/>
            <person name="Shenoy N."/>
            <person name="Shirasu K."/>
            <person name="Sikhakolli U.R."/>
            <person name="Stueber K."/>
            <person name="Sukno S.A."/>
            <person name="Sweigard J.A."/>
            <person name="Takano Y."/>
            <person name="Takahara H."/>
            <person name="Trail F."/>
            <person name="van der Does H.C."/>
            <person name="Voll L.M."/>
            <person name="Will I."/>
            <person name="Young S."/>
            <person name="Zeng Q."/>
            <person name="Zhang J."/>
            <person name="Zhou S."/>
            <person name="Dickman M.B."/>
            <person name="Schulze-Lefert P."/>
            <person name="Ver Loren van Themaat E."/>
            <person name="Ma L.-J."/>
            <person name="Vaillancourt L.J."/>
        </authorList>
    </citation>
    <scope>NUCLEOTIDE SEQUENCE [LARGE SCALE GENOMIC DNA]</scope>
    <source>
        <strain evidence="9">M1.001 / M2 / FGSC 10212</strain>
    </source>
</reference>
<keyword evidence="3" id="KW-0732">Signal</keyword>
<dbReference type="GeneID" id="24416674"/>
<dbReference type="Gene3D" id="3.40.50.1820">
    <property type="entry name" value="alpha/beta hydrolase"/>
    <property type="match status" value="1"/>
</dbReference>
<dbReference type="STRING" id="645133.E3QZ81"/>
<dbReference type="FunFam" id="3.40.50.1820:FF:000028">
    <property type="entry name" value="S9 family peptidase"/>
    <property type="match status" value="1"/>
</dbReference>
<dbReference type="VEuPathDB" id="FungiDB:GLRG_11310"/>
<evidence type="ECO:0000256" key="2">
    <source>
        <dbReference type="ARBA" id="ARBA00022670"/>
    </source>
</evidence>
<dbReference type="OrthoDB" id="416344at2759"/>
<dbReference type="PANTHER" id="PTHR42776:SF13">
    <property type="entry name" value="DIPEPTIDYL-PEPTIDASE 5"/>
    <property type="match status" value="1"/>
</dbReference>
<evidence type="ECO:0000256" key="6">
    <source>
        <dbReference type="ARBA" id="ARBA00032829"/>
    </source>
</evidence>
<dbReference type="SUPFAM" id="SSF53474">
    <property type="entry name" value="alpha/beta-Hydrolases"/>
    <property type="match status" value="1"/>
</dbReference>
<accession>E3QZ81</accession>
<dbReference type="InterPro" id="IPR001375">
    <property type="entry name" value="Peptidase_S9_cat"/>
</dbReference>
<evidence type="ECO:0000256" key="3">
    <source>
        <dbReference type="ARBA" id="ARBA00022729"/>
    </source>
</evidence>
<evidence type="ECO:0000256" key="5">
    <source>
        <dbReference type="ARBA" id="ARBA00022825"/>
    </source>
</evidence>
<keyword evidence="2" id="KW-0645">Protease</keyword>
<dbReference type="Proteomes" id="UP000008782">
    <property type="component" value="Unassembled WGS sequence"/>
</dbReference>
<evidence type="ECO:0000256" key="1">
    <source>
        <dbReference type="ARBA" id="ARBA00010040"/>
    </source>
</evidence>
<dbReference type="GO" id="GO:0006508">
    <property type="term" value="P:proteolysis"/>
    <property type="evidence" value="ECO:0007669"/>
    <property type="project" value="UniProtKB-KW"/>
</dbReference>
<dbReference type="HOGENOM" id="CLU_008615_0_1_1"/>
<evidence type="ECO:0000259" key="7">
    <source>
        <dbReference type="Pfam" id="PF00326"/>
    </source>
</evidence>
<evidence type="ECO:0000256" key="4">
    <source>
        <dbReference type="ARBA" id="ARBA00022801"/>
    </source>
</evidence>
<keyword evidence="5" id="KW-0720">Serine protease</keyword>
<proteinExistence type="inferred from homology"/>
<dbReference type="GO" id="GO:0004252">
    <property type="term" value="F:serine-type endopeptidase activity"/>
    <property type="evidence" value="ECO:0007669"/>
    <property type="project" value="TreeGrafter"/>
</dbReference>
<keyword evidence="9" id="KW-1185">Reference proteome</keyword>
<sequence>MDWENICRSAPPQSLGWKKWTGTPTSFSFSKDGLSVVFLMSERADVCFGHDSILHVALEGAAETRRVNITKPSESGEPQVWHPRIVSICRSVRNFNVLYAVVDVQGQMGVWRIQMFPEESQGDVEAVAKPLLEHGSTTFLSCLGTSSLRDELLISRSTFQRACVVEIVRQDITSQLQIQQIDEYYVPQAPSMSDRFYFPSTGGSMVQAFIHKPADFTEDNQYPVAIMVHGGPNDAWRDCWLATWNHLPWTSRGFVVITPNISGSTGFGLPFAMSIFKNWGGYPLEDLGYLLSFLEDSMPFADLSRVIGAGYSYGGYLINWLAGQELSRRFCALIVHGGVFSPRNLMAGDFPLIYREDFGSFPWEDRVEWDRWDPSKFCEKWTVPMLFTHGDNDYRVPVSEALAAYHTCQIRGVPSQLLIFPDEGHTVSKPANLAQWHKTMVTWAMKWTAS</sequence>
<feature type="domain" description="Peptidase S9 prolyl oligopeptidase catalytic" evidence="7">
    <location>
        <begin position="244"/>
        <end position="448"/>
    </location>
</feature>
<comment type="similarity">
    <text evidence="1">Belongs to the peptidase S9C family.</text>
</comment>
<dbReference type="AlphaFoldDB" id="E3QZ81"/>
<evidence type="ECO:0000313" key="9">
    <source>
        <dbReference type="Proteomes" id="UP000008782"/>
    </source>
</evidence>
<dbReference type="RefSeq" id="XP_008100189.1">
    <property type="nucleotide sequence ID" value="XM_008101998.1"/>
</dbReference>
<dbReference type="PANTHER" id="PTHR42776">
    <property type="entry name" value="SERINE PEPTIDASE S9 FAMILY MEMBER"/>
    <property type="match status" value="1"/>
</dbReference>
<keyword evidence="4" id="KW-0378">Hydrolase</keyword>
<name>E3QZ81_COLGM</name>
<organism evidence="9">
    <name type="scientific">Colletotrichum graminicola (strain M1.001 / M2 / FGSC 10212)</name>
    <name type="common">Maize anthracnose fungus</name>
    <name type="synonym">Glomerella graminicola</name>
    <dbReference type="NCBI Taxonomy" id="645133"/>
    <lineage>
        <taxon>Eukaryota</taxon>
        <taxon>Fungi</taxon>
        <taxon>Dikarya</taxon>
        <taxon>Ascomycota</taxon>
        <taxon>Pezizomycotina</taxon>
        <taxon>Sordariomycetes</taxon>
        <taxon>Hypocreomycetidae</taxon>
        <taxon>Glomerellales</taxon>
        <taxon>Glomerellaceae</taxon>
        <taxon>Colletotrichum</taxon>
        <taxon>Colletotrichum graminicola species complex</taxon>
    </lineage>
</organism>
<dbReference type="Pfam" id="PF00326">
    <property type="entry name" value="Peptidase_S9"/>
    <property type="match status" value="1"/>
</dbReference>
<dbReference type="EMBL" id="GG697413">
    <property type="protein sequence ID" value="EFQ36169.1"/>
    <property type="molecule type" value="Genomic_DNA"/>
</dbReference>
<dbReference type="InterPro" id="IPR029058">
    <property type="entry name" value="AB_hydrolase_fold"/>
</dbReference>
<dbReference type="eggNOG" id="KOG2100">
    <property type="taxonomic scope" value="Eukaryota"/>
</dbReference>
<evidence type="ECO:0000313" key="8">
    <source>
        <dbReference type="EMBL" id="EFQ36169.1"/>
    </source>
</evidence>
<protein>
    <recommendedName>
        <fullName evidence="6">Dipeptidyl-peptidase V</fullName>
    </recommendedName>
</protein>
<gene>
    <name evidence="8" type="ORF">GLRG_11310</name>
</gene>